<name>A0ABS4FZA5_9CLOT</name>
<reference evidence="2 3" key="1">
    <citation type="submission" date="2021-03" db="EMBL/GenBank/DDBJ databases">
        <title>Genomic Encyclopedia of Type Strains, Phase IV (KMG-IV): sequencing the most valuable type-strain genomes for metagenomic binning, comparative biology and taxonomic classification.</title>
        <authorList>
            <person name="Goeker M."/>
        </authorList>
    </citation>
    <scope>NUCLEOTIDE SEQUENCE [LARGE SCALE GENOMIC DNA]</scope>
    <source>
        <strain evidence="2 3">DSM 6139</strain>
    </source>
</reference>
<dbReference type="InterPro" id="IPR003474">
    <property type="entry name" value="Glcn_transporter"/>
</dbReference>
<keyword evidence="1" id="KW-0812">Transmembrane</keyword>
<keyword evidence="1" id="KW-0472">Membrane</keyword>
<dbReference type="Proteomes" id="UP001519271">
    <property type="component" value="Unassembled WGS sequence"/>
</dbReference>
<feature type="transmembrane region" description="Helical" evidence="1">
    <location>
        <begin position="289"/>
        <end position="312"/>
    </location>
</feature>
<dbReference type="PANTHER" id="PTHR30354">
    <property type="entry name" value="GNT FAMILY GLUCONATE TRANSPORTER"/>
    <property type="match status" value="1"/>
</dbReference>
<dbReference type="RefSeq" id="WP_209457882.1">
    <property type="nucleotide sequence ID" value="NZ_JAGGKC010000001.1"/>
</dbReference>
<feature type="transmembrane region" description="Helical" evidence="1">
    <location>
        <begin position="409"/>
        <end position="433"/>
    </location>
</feature>
<gene>
    <name evidence="2" type="ORF">J2Z34_000098</name>
</gene>
<dbReference type="PANTHER" id="PTHR30354:SF7">
    <property type="entry name" value="BLL7963 PROTEIN"/>
    <property type="match status" value="1"/>
</dbReference>
<sequence length="436" mass="46358">MLGIIGLLIAILILAVLAYKGVGALPLTIVAGMVVILTNGMGIWESFSEFYMTGYLNFFKNYFFIFAASSLYAKLMEESGAAIAIGYKFVDWFGSKRAVLIVYLITVVLTYGGISLFVAIFAVTPIIMVLFKEADIPRRLAIGAFVAGSATVSMTAMPGTPALTNVIPTRFLGTSITAAPTLGIVATIMMSVMILVYLKWEEGRLRKLGEHFSYIPGTDHTMYEVDRTTLPSATMSFIPLVIVVGMIIGLKGVIPTATALIVLAMLTASAVALAFFWNRIKDKKTTINTGLGGAIGAIAGPCAVVAFGTLVQKSPAFIDVVAWINSFQMNPYWTGTLATAIISGVTGSSSGGVTITLQTFAEQFKASGANLPILHRLISIAAGSLDSLPHSSGLFIMFSWLGLTHKEGYRFVGVVSVIVPLITFVILTTAVIAMGL</sequence>
<dbReference type="EMBL" id="JAGGKC010000001">
    <property type="protein sequence ID" value="MBP1917635.1"/>
    <property type="molecule type" value="Genomic_DNA"/>
</dbReference>
<evidence type="ECO:0000256" key="1">
    <source>
        <dbReference type="SAM" id="Phobius"/>
    </source>
</evidence>
<feature type="transmembrane region" description="Helical" evidence="1">
    <location>
        <begin position="140"/>
        <end position="157"/>
    </location>
</feature>
<keyword evidence="1" id="KW-1133">Transmembrane helix</keyword>
<proteinExistence type="predicted"/>
<comment type="caution">
    <text evidence="2">The sequence shown here is derived from an EMBL/GenBank/DDBJ whole genome shotgun (WGS) entry which is preliminary data.</text>
</comment>
<accession>A0ABS4FZA5</accession>
<organism evidence="2 3">
    <name type="scientific">Youngiibacter multivorans</name>
    <dbReference type="NCBI Taxonomy" id="937251"/>
    <lineage>
        <taxon>Bacteria</taxon>
        <taxon>Bacillati</taxon>
        <taxon>Bacillota</taxon>
        <taxon>Clostridia</taxon>
        <taxon>Eubacteriales</taxon>
        <taxon>Clostridiaceae</taxon>
        <taxon>Youngiibacter</taxon>
    </lineage>
</organism>
<feature type="transmembrane region" description="Helical" evidence="1">
    <location>
        <begin position="332"/>
        <end position="357"/>
    </location>
</feature>
<protein>
    <submittedName>
        <fullName evidence="2">H+/gluconate symporter-like permease</fullName>
    </submittedName>
</protein>
<feature type="transmembrane region" description="Helical" evidence="1">
    <location>
        <begin position="100"/>
        <end position="128"/>
    </location>
</feature>
<evidence type="ECO:0000313" key="3">
    <source>
        <dbReference type="Proteomes" id="UP001519271"/>
    </source>
</evidence>
<feature type="transmembrane region" description="Helical" evidence="1">
    <location>
        <begin position="256"/>
        <end position="277"/>
    </location>
</feature>
<feature type="transmembrane region" description="Helical" evidence="1">
    <location>
        <begin position="28"/>
        <end position="47"/>
    </location>
</feature>
<keyword evidence="3" id="KW-1185">Reference proteome</keyword>
<feature type="transmembrane region" description="Helical" evidence="1">
    <location>
        <begin position="230"/>
        <end position="250"/>
    </location>
</feature>
<evidence type="ECO:0000313" key="2">
    <source>
        <dbReference type="EMBL" id="MBP1917635.1"/>
    </source>
</evidence>
<feature type="transmembrane region" description="Helical" evidence="1">
    <location>
        <begin position="177"/>
        <end position="198"/>
    </location>
</feature>